<dbReference type="EMBL" id="MT143277">
    <property type="protein sequence ID" value="QJA94999.1"/>
    <property type="molecule type" value="Genomic_DNA"/>
</dbReference>
<accession>A0A6M3K1J1</accession>
<evidence type="ECO:0000313" key="1">
    <source>
        <dbReference type="EMBL" id="QJA76266.1"/>
    </source>
</evidence>
<protein>
    <submittedName>
        <fullName evidence="1">Uncharacterized protein</fullName>
    </submittedName>
</protein>
<name>A0A6M3K1J1_9ZZZZ</name>
<sequence length="136" mass="15469">MLNQAPPLKIGDAMPTRQTTIRFPERTDQQLEELAELFGDKTKVVVVAIDRLYQTEMRGREMETDDRVTQVNWLFELAGNVAQNLAGSDDVTSAEELVEYALSDEGRESWGIEIPSWFDNHDRSLLVDRVTQNLGD</sequence>
<organism evidence="1">
    <name type="scientific">viral metagenome</name>
    <dbReference type="NCBI Taxonomy" id="1070528"/>
    <lineage>
        <taxon>unclassified sequences</taxon>
        <taxon>metagenomes</taxon>
        <taxon>organismal metagenomes</taxon>
    </lineage>
</organism>
<evidence type="ECO:0000313" key="2">
    <source>
        <dbReference type="EMBL" id="QJA94999.1"/>
    </source>
</evidence>
<dbReference type="EMBL" id="MT142214">
    <property type="protein sequence ID" value="QJA76266.1"/>
    <property type="molecule type" value="Genomic_DNA"/>
</dbReference>
<gene>
    <name evidence="1" type="ORF">MM415A01546_0020</name>
    <name evidence="2" type="ORF">MM415B03685_0016</name>
</gene>
<dbReference type="AlphaFoldDB" id="A0A6M3K1J1"/>
<proteinExistence type="predicted"/>
<reference evidence="1" key="1">
    <citation type="submission" date="2020-03" db="EMBL/GenBank/DDBJ databases">
        <title>The deep terrestrial virosphere.</title>
        <authorList>
            <person name="Holmfeldt K."/>
            <person name="Nilsson E."/>
            <person name="Simone D."/>
            <person name="Lopez-Fernandez M."/>
            <person name="Wu X."/>
            <person name="de Brujin I."/>
            <person name="Lundin D."/>
            <person name="Andersson A."/>
            <person name="Bertilsson S."/>
            <person name="Dopson M."/>
        </authorList>
    </citation>
    <scope>NUCLEOTIDE SEQUENCE</scope>
    <source>
        <strain evidence="1">MM415A01546</strain>
        <strain evidence="2">MM415B03685</strain>
    </source>
</reference>